<sequence>MNEGTIGGQAIQRAFEGYVPQSAASMLAPARKCLKSTRVARSSTRSNDWGFPRWRSYGASREAKPVRICDRHGCDEPGNCPAPKSPNSPDRWYFCETHAAEYNRGWDYFQGLSAEEAAAREASERQTSAGYAQSKHQAWAGPGDGSRSRDEMRALDALGLEPDAEFDLIRATWRGLAKANHPDIRPNDPEAATKFQQVQAAYEVLRAAEERRSWKPE</sequence>
<dbReference type="PROSITE" id="PS50076">
    <property type="entry name" value="DNAJ_2"/>
    <property type="match status" value="1"/>
</dbReference>
<protein>
    <submittedName>
        <fullName evidence="4">Putative DnaJ-like protein</fullName>
    </submittedName>
</protein>
<accession>A0A0A1W354</accession>
<proteinExistence type="predicted"/>
<feature type="compositionally biased region" description="Polar residues" evidence="2">
    <location>
        <begin position="126"/>
        <end position="136"/>
    </location>
</feature>
<dbReference type="Proteomes" id="UP000032305">
    <property type="component" value="Unassembled WGS sequence"/>
</dbReference>
<dbReference type="AlphaFoldDB" id="A0A0A1W354"/>
<evidence type="ECO:0000256" key="1">
    <source>
        <dbReference type="ARBA" id="ARBA00023186"/>
    </source>
</evidence>
<dbReference type="InterPro" id="IPR001623">
    <property type="entry name" value="DnaJ_domain"/>
</dbReference>
<dbReference type="PRINTS" id="PR00625">
    <property type="entry name" value="JDOMAIN"/>
</dbReference>
<comment type="caution">
    <text evidence="4">The sequence shown here is derived from an EMBL/GenBank/DDBJ whole genome shotgun (WGS) entry which is preliminary data.</text>
</comment>
<dbReference type="CDD" id="cd06257">
    <property type="entry name" value="DnaJ"/>
    <property type="match status" value="1"/>
</dbReference>
<dbReference type="InterPro" id="IPR036869">
    <property type="entry name" value="J_dom_sf"/>
</dbReference>
<dbReference type="SUPFAM" id="SSF46565">
    <property type="entry name" value="Chaperone J-domain"/>
    <property type="match status" value="1"/>
</dbReference>
<feature type="domain" description="J" evidence="3">
    <location>
        <begin position="153"/>
        <end position="217"/>
    </location>
</feature>
<dbReference type="PANTHER" id="PTHR44145">
    <property type="entry name" value="DNAJ HOMOLOG SUBFAMILY A MEMBER 3, MITOCHONDRIAL"/>
    <property type="match status" value="1"/>
</dbReference>
<reference evidence="4 5" key="1">
    <citation type="submission" date="2014-11" db="EMBL/GenBank/DDBJ databases">
        <title>Whole genome shotgun sequence of Sphingomonas parapaucimobilis NBRC 15100.</title>
        <authorList>
            <person name="Katano-Makiyama Y."/>
            <person name="Hosoyama A."/>
            <person name="Hashimoto M."/>
            <person name="Hosoyama Y."/>
            <person name="Noguchi M."/>
            <person name="Numata M."/>
            <person name="Tsuchikane K."/>
            <person name="Hirakata S."/>
            <person name="Uohara A."/>
            <person name="Shimodaira J."/>
            <person name="Ohji S."/>
            <person name="Ichikawa N."/>
            <person name="Kimura A."/>
            <person name="Yamazoe A."/>
            <person name="Fujita N."/>
        </authorList>
    </citation>
    <scope>NUCLEOTIDE SEQUENCE [LARGE SCALE GENOMIC DNA]</scope>
    <source>
        <strain evidence="4 5">NBRC 15100</strain>
    </source>
</reference>
<dbReference type="EMBL" id="BBPI01000015">
    <property type="protein sequence ID" value="GAL99849.1"/>
    <property type="molecule type" value="Genomic_DNA"/>
</dbReference>
<dbReference type="Gene3D" id="1.10.287.110">
    <property type="entry name" value="DnaJ domain"/>
    <property type="match status" value="1"/>
</dbReference>
<dbReference type="eggNOG" id="COG0484">
    <property type="taxonomic scope" value="Bacteria"/>
</dbReference>
<evidence type="ECO:0000259" key="3">
    <source>
        <dbReference type="PROSITE" id="PS50076"/>
    </source>
</evidence>
<dbReference type="Pfam" id="PF00226">
    <property type="entry name" value="DnaJ"/>
    <property type="match status" value="1"/>
</dbReference>
<evidence type="ECO:0000256" key="2">
    <source>
        <dbReference type="SAM" id="MobiDB-lite"/>
    </source>
</evidence>
<evidence type="ECO:0000313" key="4">
    <source>
        <dbReference type="EMBL" id="GAL99849.1"/>
    </source>
</evidence>
<organism evidence="4 5">
    <name type="scientific">Sphingomonas parapaucimobilis NBRC 15100</name>
    <dbReference type="NCBI Taxonomy" id="1219049"/>
    <lineage>
        <taxon>Bacteria</taxon>
        <taxon>Pseudomonadati</taxon>
        <taxon>Pseudomonadota</taxon>
        <taxon>Alphaproteobacteria</taxon>
        <taxon>Sphingomonadales</taxon>
        <taxon>Sphingomonadaceae</taxon>
        <taxon>Sphingomonas</taxon>
    </lineage>
</organism>
<gene>
    <name evidence="4" type="ORF">SP5_015_00130</name>
</gene>
<dbReference type="PANTHER" id="PTHR44145:SF3">
    <property type="entry name" value="DNAJ HOMOLOG SUBFAMILY A MEMBER 3, MITOCHONDRIAL"/>
    <property type="match status" value="1"/>
</dbReference>
<dbReference type="SMART" id="SM00271">
    <property type="entry name" value="DnaJ"/>
    <property type="match status" value="1"/>
</dbReference>
<name>A0A0A1W354_9SPHN</name>
<keyword evidence="5" id="KW-1185">Reference proteome</keyword>
<evidence type="ECO:0000313" key="5">
    <source>
        <dbReference type="Proteomes" id="UP000032305"/>
    </source>
</evidence>
<feature type="region of interest" description="Disordered" evidence="2">
    <location>
        <begin position="120"/>
        <end position="148"/>
    </location>
</feature>
<dbReference type="InterPro" id="IPR051938">
    <property type="entry name" value="Apopto_cytoskel_mod"/>
</dbReference>
<keyword evidence="1" id="KW-0143">Chaperone</keyword>